<evidence type="ECO:0000256" key="4">
    <source>
        <dbReference type="ARBA" id="ARBA00022679"/>
    </source>
</evidence>
<feature type="compositionally biased region" description="Acidic residues" evidence="8">
    <location>
        <begin position="497"/>
        <end position="516"/>
    </location>
</feature>
<dbReference type="Gene3D" id="3.40.50.150">
    <property type="entry name" value="Vaccinia Virus protein VP39"/>
    <property type="match status" value="2"/>
</dbReference>
<gene>
    <name evidence="10" type="ORF">DNK34_13655</name>
</gene>
<dbReference type="EMBL" id="QJUM01000014">
    <property type="protein sequence ID" value="TBV05092.1"/>
    <property type="molecule type" value="Genomic_DNA"/>
</dbReference>
<keyword evidence="11" id="KW-1185">Reference proteome</keyword>
<dbReference type="PANTHER" id="PTHR33841:SF5">
    <property type="entry name" value="DNA METHYLASE (MODIFICATION METHYLASE) (METHYLTRANSFERASE)-RELATED"/>
    <property type="match status" value="1"/>
</dbReference>
<evidence type="ECO:0000256" key="3">
    <source>
        <dbReference type="ARBA" id="ARBA00022603"/>
    </source>
</evidence>
<evidence type="ECO:0000256" key="1">
    <source>
        <dbReference type="ARBA" id="ARBA00006594"/>
    </source>
</evidence>
<evidence type="ECO:0000256" key="5">
    <source>
        <dbReference type="ARBA" id="ARBA00022691"/>
    </source>
</evidence>
<dbReference type="InterPro" id="IPR011639">
    <property type="entry name" value="MethylTrfase_TaqI-like_dom"/>
</dbReference>
<dbReference type="InterPro" id="IPR002052">
    <property type="entry name" value="DNA_methylase_N6_adenine_CS"/>
</dbReference>
<dbReference type="EC" id="2.1.1.72" evidence="2"/>
<comment type="similarity">
    <text evidence="1">Belongs to the N(4)/N(6)-methyltransferase family.</text>
</comment>
<evidence type="ECO:0000259" key="9">
    <source>
        <dbReference type="Pfam" id="PF07669"/>
    </source>
</evidence>
<protein>
    <recommendedName>
        <fullName evidence="2">site-specific DNA-methyltransferase (adenine-specific)</fullName>
        <ecNumber evidence="2">2.1.1.72</ecNumber>
    </recommendedName>
</protein>
<evidence type="ECO:0000313" key="10">
    <source>
        <dbReference type="EMBL" id="TBV05092.1"/>
    </source>
</evidence>
<feature type="domain" description="Type II methyltransferase M.TaqI-like" evidence="9">
    <location>
        <begin position="959"/>
        <end position="1003"/>
    </location>
</feature>
<dbReference type="InterPro" id="IPR050953">
    <property type="entry name" value="N4_N6_ade-DNA_methylase"/>
</dbReference>
<dbReference type="Proteomes" id="UP000291334">
    <property type="component" value="Unassembled WGS sequence"/>
</dbReference>
<name>A0ABY1Z5G3_9GAMM</name>
<dbReference type="PANTHER" id="PTHR33841">
    <property type="entry name" value="DNA METHYLTRANSFERASE YEEA-RELATED"/>
    <property type="match status" value="1"/>
</dbReference>
<accession>A0ABY1Z5G3</accession>
<comment type="catalytic activity">
    <reaction evidence="7">
        <text>a 2'-deoxyadenosine in DNA + S-adenosyl-L-methionine = an N(6)-methyl-2'-deoxyadenosine in DNA + S-adenosyl-L-homocysteine + H(+)</text>
        <dbReference type="Rhea" id="RHEA:15197"/>
        <dbReference type="Rhea" id="RHEA-COMP:12418"/>
        <dbReference type="Rhea" id="RHEA-COMP:12419"/>
        <dbReference type="ChEBI" id="CHEBI:15378"/>
        <dbReference type="ChEBI" id="CHEBI:57856"/>
        <dbReference type="ChEBI" id="CHEBI:59789"/>
        <dbReference type="ChEBI" id="CHEBI:90615"/>
        <dbReference type="ChEBI" id="CHEBI:90616"/>
        <dbReference type="EC" id="2.1.1.72"/>
    </reaction>
</comment>
<feature type="region of interest" description="Disordered" evidence="8">
    <location>
        <begin position="135"/>
        <end position="155"/>
    </location>
</feature>
<dbReference type="SUPFAM" id="SSF53335">
    <property type="entry name" value="S-adenosyl-L-methionine-dependent methyltransferases"/>
    <property type="match status" value="1"/>
</dbReference>
<feature type="compositionally biased region" description="Basic and acidic residues" evidence="8">
    <location>
        <begin position="144"/>
        <end position="155"/>
    </location>
</feature>
<comment type="caution">
    <text evidence="10">The sequence shown here is derived from an EMBL/GenBank/DDBJ whole genome shotgun (WGS) entry which is preliminary data.</text>
</comment>
<evidence type="ECO:0000256" key="2">
    <source>
        <dbReference type="ARBA" id="ARBA00011900"/>
    </source>
</evidence>
<reference evidence="10 11" key="1">
    <citation type="submission" date="2018-06" db="EMBL/GenBank/DDBJ databases">
        <title>Three novel Pseudomonas species isolated from symptomatic oak.</title>
        <authorList>
            <person name="Bueno-Gonzalez V."/>
            <person name="Brady C."/>
        </authorList>
    </citation>
    <scope>NUCLEOTIDE SEQUENCE [LARGE SCALE GENOMIC DNA]</scope>
    <source>
        <strain evidence="10 11">P26B</strain>
    </source>
</reference>
<sequence>MSFTINGLHNANEFYSQHYLDDILVKDLKPLFEQWKEQGSNSPVARLRSASGANGFFRDRERFLGEKCPEARARLLHELAQPLLAALDYELQPQTLALADAGREGELPLLALYRDAKGHPLLAIATALALPGDEDTAPLQLPPRDGKGAKTGRHQADWEETLSRRLFADDTPPRWVLLVHHEQWLLIERSKWGRKALLRFDLPELFGPRDEHSLRAIAALLGKQSVLPAEGGAALLDSLDDSSHKHAFEVSTDLKYALRECIELIANEAIRYKREVSKEKLFERTDTDLADQLSRESLRYMYRLLFLFYIEARPELGYAPIQAEAYLKGYSVEHLRELEQTPLTTDEARNGFYFHDSLQQLFGLIWQGFPRRDAGSGQQELNAGLDPAPGDIAQGSGFTIAPLQGHLFDPERTRLLNSVRLRNQVLQKVVELMSLSRGSSGNGFARNSRRGRISYATLGINQLGAVYEALLSFRGFFAEEDLYEVRRDPKAKKTSSSEEDEAEVPDDSDATDDDDTPSPSAREKRKDAELDPLEAAYFVPASAISQYSDAERLFGGEPRLYPKGRFIYRLAGRAREKSASYYTPEILTRCLVEHALREILPGKSADDILRLTLCEPAMGSAAFLNEAVSQLAEAYLQAKQKELGQSIPHDDYAAEKQRVKMYIADTNVFGVDLNPVAVELAEVSLWLNAIFKGGHVPWFGLQLVAGNSLVGARRDVFSTAQLSPGRGEKDMPERDWRCAVPRALTLSETPSATDIFHFLLPADGMGAVTDKVVKALEPAAFERFKQWRKAFAAPLERSEITRVQAIAQAAEALWQQHAQELARVRRATSDQLHVWPSTDANHAPTTTAQKDATFQREMLSEAQKNASPYRRLKLVMDYWCALWFWPLDKANDLPSREEWWFVLETVLLGNASLMAPTDGIDLFPETVPQITLDLTPERDRYGYVDISLLIETRSELQVAQAVAEQQRFLHWELEFADIFQQRGGFDVVLGNPPWIKVEWNEQSLLSDFDPRFAIRKLSAKQTADQREAVFTATSQARADYLAECVATEGVGEYLNAVQNYPLLKGQQSNLYKCFLPLVWRVGSGVQALLHPEGPYDDPNGGQFRAAVYVRLRAHYQFQNELKLFAEVAHRAKYSINVYAPSQPSPQFTTMANLFHPSTIRASLEHTGAGPTPGIKNEGDGWDFNGHRNRTVEVNEGVLATFAKLYDIPGTPPLLARLPAVHSRELISALEKFAYVPRRLGDLKDDYFTTVCFDETYAQRDGTIRRETGFVASPADFVLSGPHFYVGNPFSKTPKAICETHKAYDNLDLEHLPDHYLPRSNYRPACSAAEYARRVPRVSWVEEGEVEARPANMSFQMIHRRMLSQSGERTLIATVVPAGAASINTCVATTFRSSSNLVSIAACLCSIPFDFFTKSTGKGDLYGEGLAKFPLLASSTVLTTRFLAITCLTTHYADLWQTCWQPEFQQDSWASADPRLPQDFFAQLTPDWQRHNALRSDYARRQALVEIDVLAAQALGLTLDELLTIYRVQFPVMRQYERDTWYDATGRIVFTASKGLVGVGLPRKANRRDAECTVITPDGIRKPRRLGWEDLQPKAMPDGTLHPQIPDGTVIERPITDTTQPGGPIDRTIRYTAPFTLADREADYRVAWKHFSEQSQGDQPHAHADGSASPDQGQTP</sequence>
<evidence type="ECO:0000256" key="8">
    <source>
        <dbReference type="SAM" id="MobiDB-lite"/>
    </source>
</evidence>
<evidence type="ECO:0000256" key="7">
    <source>
        <dbReference type="ARBA" id="ARBA00047942"/>
    </source>
</evidence>
<keyword evidence="4" id="KW-0808">Transferase</keyword>
<dbReference type="Pfam" id="PF07669">
    <property type="entry name" value="Eco57I"/>
    <property type="match status" value="1"/>
</dbReference>
<dbReference type="GO" id="GO:0008168">
    <property type="term" value="F:methyltransferase activity"/>
    <property type="evidence" value="ECO:0007669"/>
    <property type="project" value="UniProtKB-KW"/>
</dbReference>
<evidence type="ECO:0000313" key="11">
    <source>
        <dbReference type="Proteomes" id="UP000291334"/>
    </source>
</evidence>
<feature type="region of interest" description="Disordered" evidence="8">
    <location>
        <begin position="487"/>
        <end position="527"/>
    </location>
</feature>
<dbReference type="InterPro" id="IPR029063">
    <property type="entry name" value="SAM-dependent_MTases_sf"/>
</dbReference>
<proteinExistence type="inferred from homology"/>
<keyword evidence="5" id="KW-0949">S-adenosyl-L-methionine</keyword>
<keyword evidence="6" id="KW-0680">Restriction system</keyword>
<keyword evidence="3 10" id="KW-0489">Methyltransferase</keyword>
<evidence type="ECO:0000256" key="6">
    <source>
        <dbReference type="ARBA" id="ARBA00022747"/>
    </source>
</evidence>
<organism evidence="10 11">
    <name type="scientific">Phytopseudomonas dryadis</name>
    <dbReference type="NCBI Taxonomy" id="2487520"/>
    <lineage>
        <taxon>Bacteria</taxon>
        <taxon>Pseudomonadati</taxon>
        <taxon>Pseudomonadota</taxon>
        <taxon>Gammaproteobacteria</taxon>
        <taxon>Pseudomonadales</taxon>
        <taxon>Pseudomonadaceae</taxon>
        <taxon>Phytopseudomonas</taxon>
    </lineage>
</organism>
<feature type="region of interest" description="Disordered" evidence="8">
    <location>
        <begin position="1648"/>
        <end position="1675"/>
    </location>
</feature>
<dbReference type="PROSITE" id="PS00092">
    <property type="entry name" value="N6_MTASE"/>
    <property type="match status" value="1"/>
</dbReference>
<dbReference type="GO" id="GO:0032259">
    <property type="term" value="P:methylation"/>
    <property type="evidence" value="ECO:0007669"/>
    <property type="project" value="UniProtKB-KW"/>
</dbReference>